<gene>
    <name evidence="4" type="ORF">TKK_014731</name>
</gene>
<keyword evidence="5" id="KW-1185">Reference proteome</keyword>
<keyword evidence="1" id="KW-0677">Repeat</keyword>
<dbReference type="SUPFAM" id="SSF48403">
    <property type="entry name" value="Ankyrin repeat"/>
    <property type="match status" value="1"/>
</dbReference>
<dbReference type="PROSITE" id="PS50088">
    <property type="entry name" value="ANK_REPEAT"/>
    <property type="match status" value="2"/>
</dbReference>
<dbReference type="Pfam" id="PF13606">
    <property type="entry name" value="Ank_3"/>
    <property type="match status" value="1"/>
</dbReference>
<dbReference type="Proteomes" id="UP001627154">
    <property type="component" value="Unassembled WGS sequence"/>
</dbReference>
<dbReference type="AlphaFoldDB" id="A0ABD2WDF0"/>
<dbReference type="EMBL" id="JBJJXI010000117">
    <property type="protein sequence ID" value="KAL3390589.1"/>
    <property type="molecule type" value="Genomic_DNA"/>
</dbReference>
<dbReference type="Pfam" id="PF12796">
    <property type="entry name" value="Ank_2"/>
    <property type="match status" value="1"/>
</dbReference>
<dbReference type="SMART" id="SM00248">
    <property type="entry name" value="ANK"/>
    <property type="match status" value="3"/>
</dbReference>
<dbReference type="PROSITE" id="PS50297">
    <property type="entry name" value="ANK_REP_REGION"/>
    <property type="match status" value="2"/>
</dbReference>
<proteinExistence type="predicted"/>
<evidence type="ECO:0000256" key="2">
    <source>
        <dbReference type="ARBA" id="ARBA00023043"/>
    </source>
</evidence>
<protein>
    <submittedName>
        <fullName evidence="4">Uncharacterized protein</fullName>
    </submittedName>
</protein>
<comment type="caution">
    <text evidence="4">The sequence shown here is derived from an EMBL/GenBank/DDBJ whole genome shotgun (WGS) entry which is preliminary data.</text>
</comment>
<evidence type="ECO:0000313" key="5">
    <source>
        <dbReference type="Proteomes" id="UP001627154"/>
    </source>
</evidence>
<dbReference type="InterPro" id="IPR002110">
    <property type="entry name" value="Ankyrin_rpt"/>
</dbReference>
<accession>A0ABD2WDF0</accession>
<feature type="repeat" description="ANK" evidence="3">
    <location>
        <begin position="107"/>
        <end position="134"/>
    </location>
</feature>
<reference evidence="4 5" key="1">
    <citation type="journal article" date="2024" name="bioRxiv">
        <title>A reference genome for Trichogramma kaykai: A tiny desert-dwelling parasitoid wasp with competing sex-ratio distorters.</title>
        <authorList>
            <person name="Culotta J."/>
            <person name="Lindsey A.R."/>
        </authorList>
    </citation>
    <scope>NUCLEOTIDE SEQUENCE [LARGE SCALE GENOMIC DNA]</scope>
    <source>
        <strain evidence="4 5">KSX58</strain>
    </source>
</reference>
<name>A0ABD2WDF0_9HYME</name>
<dbReference type="InterPro" id="IPR036770">
    <property type="entry name" value="Ankyrin_rpt-contain_sf"/>
</dbReference>
<feature type="repeat" description="ANK" evidence="3">
    <location>
        <begin position="26"/>
        <end position="58"/>
    </location>
</feature>
<keyword evidence="2 3" id="KW-0040">ANK repeat</keyword>
<dbReference type="Gene3D" id="1.25.40.20">
    <property type="entry name" value="Ankyrin repeat-containing domain"/>
    <property type="match status" value="2"/>
</dbReference>
<dbReference type="PANTHER" id="PTHR24198:SF165">
    <property type="entry name" value="ANKYRIN REPEAT-CONTAINING PROTEIN-RELATED"/>
    <property type="match status" value="1"/>
</dbReference>
<dbReference type="PANTHER" id="PTHR24198">
    <property type="entry name" value="ANKYRIN REPEAT AND PROTEIN KINASE DOMAIN-CONTAINING PROTEIN"/>
    <property type="match status" value="1"/>
</dbReference>
<evidence type="ECO:0000256" key="1">
    <source>
        <dbReference type="ARBA" id="ARBA00022737"/>
    </source>
</evidence>
<evidence type="ECO:0000313" key="4">
    <source>
        <dbReference type="EMBL" id="KAL3390589.1"/>
    </source>
</evidence>
<evidence type="ECO:0000256" key="3">
    <source>
        <dbReference type="PROSITE-ProRule" id="PRU00023"/>
    </source>
</evidence>
<organism evidence="4 5">
    <name type="scientific">Trichogramma kaykai</name>
    <dbReference type="NCBI Taxonomy" id="54128"/>
    <lineage>
        <taxon>Eukaryota</taxon>
        <taxon>Metazoa</taxon>
        <taxon>Ecdysozoa</taxon>
        <taxon>Arthropoda</taxon>
        <taxon>Hexapoda</taxon>
        <taxon>Insecta</taxon>
        <taxon>Pterygota</taxon>
        <taxon>Neoptera</taxon>
        <taxon>Endopterygota</taxon>
        <taxon>Hymenoptera</taxon>
        <taxon>Apocrita</taxon>
        <taxon>Proctotrupomorpha</taxon>
        <taxon>Chalcidoidea</taxon>
        <taxon>Trichogrammatidae</taxon>
        <taxon>Trichogramma</taxon>
    </lineage>
</organism>
<sequence length="203" mass="22365">MSRGCNDVVRGFLELRQDPNCIWTETGDSPLHLALTRRQNEVAKLLLISGADPNSANANGFTPLHIVSAGDLHTVDAGYAEREFVEMAILICNIKNQTLQIDAQDKLGRTPLQLAVASFSPSMVDQLLDCGADLFSFVFPTESQFGNKFMLENSDTDFEAQFSSPVKLLMTTVILAQSTGPNWYPNDHEIFLQVWTVPEGGKS</sequence>